<dbReference type="InterPro" id="IPR053967">
    <property type="entry name" value="LlgE_F_G-like_D1"/>
</dbReference>
<comment type="caution">
    <text evidence="8">The sequence shown here is derived from an EMBL/GenBank/DDBJ whole genome shotgun (WGS) entry which is preliminary data.</text>
</comment>
<keyword evidence="3 4" id="KW-0975">Bacterial flagellum</keyword>
<accession>A0A4R3JBK9</accession>
<gene>
    <name evidence="8" type="ORF">EDD55_104108</name>
</gene>
<dbReference type="OrthoDB" id="9804559at2"/>
<keyword evidence="9" id="KW-1185">Reference proteome</keyword>
<protein>
    <recommendedName>
        <fullName evidence="4">Flagellar basal-body rod protein FlgF</fullName>
    </recommendedName>
</protein>
<feature type="domain" description="Flagellar basal body rod protein N-terminal" evidence="5">
    <location>
        <begin position="8"/>
        <end position="35"/>
    </location>
</feature>
<dbReference type="EMBL" id="SLZW01000004">
    <property type="protein sequence ID" value="TCS63017.1"/>
    <property type="molecule type" value="Genomic_DNA"/>
</dbReference>
<dbReference type="Pfam" id="PF22692">
    <property type="entry name" value="LlgE_F_G_D1"/>
    <property type="match status" value="1"/>
</dbReference>
<evidence type="ECO:0000256" key="4">
    <source>
        <dbReference type="RuleBase" id="RU362116"/>
    </source>
</evidence>
<keyword evidence="8" id="KW-0966">Cell projection</keyword>
<comment type="subunit">
    <text evidence="4">The basal body constitutes a major portion of the flagellar organelle and consists of five rings (E,L,P,S, and M) mounted on a central rod. The rod consists of about 26 subunits of FlgG in the distal portion, and FlgB, FlgC and FlgF are thought to build up the proximal portion of the rod with about 6 subunits each.</text>
</comment>
<proteinExistence type="inferred from homology"/>
<keyword evidence="8" id="KW-0969">Cilium</keyword>
<dbReference type="InterPro" id="IPR020013">
    <property type="entry name" value="Flagellar_FlgE/F/G"/>
</dbReference>
<evidence type="ECO:0000259" key="7">
    <source>
        <dbReference type="Pfam" id="PF22692"/>
    </source>
</evidence>
<keyword evidence="8" id="KW-0282">Flagellum</keyword>
<comment type="subcellular location">
    <subcellularLocation>
        <location evidence="1 4">Bacterial flagellum basal body</location>
    </subcellularLocation>
</comment>
<feature type="domain" description="Flagellar hook protein FlgE/F/G-like D1" evidence="7">
    <location>
        <begin position="87"/>
        <end position="152"/>
    </location>
</feature>
<organism evidence="8 9">
    <name type="scientific">Varunaivibrio sulfuroxidans</name>
    <dbReference type="NCBI Taxonomy" id="1773489"/>
    <lineage>
        <taxon>Bacteria</taxon>
        <taxon>Pseudomonadati</taxon>
        <taxon>Pseudomonadota</taxon>
        <taxon>Alphaproteobacteria</taxon>
        <taxon>Rhodospirillales</taxon>
        <taxon>Magnetovibrionaceae</taxon>
        <taxon>Varunaivibrio</taxon>
    </lineage>
</organism>
<name>A0A4R3JBK9_9PROT</name>
<evidence type="ECO:0000256" key="2">
    <source>
        <dbReference type="ARBA" id="ARBA00009677"/>
    </source>
</evidence>
<evidence type="ECO:0000259" key="6">
    <source>
        <dbReference type="Pfam" id="PF06429"/>
    </source>
</evidence>
<dbReference type="AlphaFoldDB" id="A0A4R3JBK9"/>
<dbReference type="SUPFAM" id="SSF117143">
    <property type="entry name" value="Flagellar hook protein flgE"/>
    <property type="match status" value="1"/>
</dbReference>
<reference evidence="8 9" key="1">
    <citation type="submission" date="2019-03" db="EMBL/GenBank/DDBJ databases">
        <title>Genomic Encyclopedia of Type Strains, Phase IV (KMG-IV): sequencing the most valuable type-strain genomes for metagenomic binning, comparative biology and taxonomic classification.</title>
        <authorList>
            <person name="Goeker M."/>
        </authorList>
    </citation>
    <scope>NUCLEOTIDE SEQUENCE [LARGE SCALE GENOMIC DNA]</scope>
    <source>
        <strain evidence="8 9">DSM 101688</strain>
    </source>
</reference>
<dbReference type="InterPro" id="IPR010930">
    <property type="entry name" value="Flg_bb/hook_C_dom"/>
</dbReference>
<feature type="domain" description="Flagellar basal-body/hook protein C-terminal" evidence="6">
    <location>
        <begin position="196"/>
        <end position="239"/>
    </location>
</feature>
<evidence type="ECO:0000256" key="3">
    <source>
        <dbReference type="ARBA" id="ARBA00023143"/>
    </source>
</evidence>
<dbReference type="Pfam" id="PF06429">
    <property type="entry name" value="Flg_bbr_C"/>
    <property type="match status" value="1"/>
</dbReference>
<dbReference type="PANTHER" id="PTHR30435:SF19">
    <property type="entry name" value="FLAGELLAR BASAL-BODY ROD PROTEIN FLGG"/>
    <property type="match status" value="1"/>
</dbReference>
<comment type="similarity">
    <text evidence="2 4">Belongs to the flagella basal body rod proteins family.</text>
</comment>
<dbReference type="GO" id="GO:0030694">
    <property type="term" value="C:bacterial-type flagellum basal body, rod"/>
    <property type="evidence" value="ECO:0007669"/>
    <property type="project" value="UniProtKB-UniRule"/>
</dbReference>
<dbReference type="NCBIfam" id="TIGR02490">
    <property type="entry name" value="flgF"/>
    <property type="match status" value="1"/>
</dbReference>
<sequence>METTSMIALSSQSVLRRKLDTIANNIANMNTTGFKSEKMMFVEHLERNQSDNGFRGERKLSFVRDVATYNDFSEGAFQKTGNALDLALHGDGYFTIRTAAGERYTRNGSFTIDNGGQLVTNQGDPVLAEGGQPIFFSPQDAHITIATDGSVSTENGPLGKLALASFANPRMLKREPGQMFSATQPPTPATQARVEQGMLEQSNVQPIVEMTRMIQVQRAYESVNKMISREDDRIRKMIQDMANQQVA</sequence>
<dbReference type="InterPro" id="IPR012836">
    <property type="entry name" value="FlgF"/>
</dbReference>
<evidence type="ECO:0000313" key="8">
    <source>
        <dbReference type="EMBL" id="TCS63017.1"/>
    </source>
</evidence>
<evidence type="ECO:0000256" key="1">
    <source>
        <dbReference type="ARBA" id="ARBA00004117"/>
    </source>
</evidence>
<dbReference type="InterPro" id="IPR001444">
    <property type="entry name" value="Flag_bb_rod_N"/>
</dbReference>
<dbReference type="Pfam" id="PF00460">
    <property type="entry name" value="Flg_bb_rod"/>
    <property type="match status" value="1"/>
</dbReference>
<evidence type="ECO:0000259" key="5">
    <source>
        <dbReference type="Pfam" id="PF00460"/>
    </source>
</evidence>
<dbReference type="GO" id="GO:0071978">
    <property type="term" value="P:bacterial-type flagellum-dependent swarming motility"/>
    <property type="evidence" value="ECO:0007669"/>
    <property type="project" value="TreeGrafter"/>
</dbReference>
<dbReference type="NCBIfam" id="TIGR03506">
    <property type="entry name" value="FlgEFG_subfam"/>
    <property type="match status" value="2"/>
</dbReference>
<evidence type="ECO:0000313" key="9">
    <source>
        <dbReference type="Proteomes" id="UP000295304"/>
    </source>
</evidence>
<dbReference type="InterPro" id="IPR037925">
    <property type="entry name" value="FlgE/F/G-like"/>
</dbReference>
<dbReference type="PANTHER" id="PTHR30435">
    <property type="entry name" value="FLAGELLAR PROTEIN"/>
    <property type="match status" value="1"/>
</dbReference>
<dbReference type="Proteomes" id="UP000295304">
    <property type="component" value="Unassembled WGS sequence"/>
</dbReference>